<dbReference type="PANTHER" id="PTHR32419:SF6">
    <property type="entry name" value="GLUTATHIONE S-TRANSFERASE OMEGA-LIKE 1-RELATED"/>
    <property type="match status" value="1"/>
</dbReference>
<dbReference type="Gene3D" id="1.20.1050.10">
    <property type="match status" value="1"/>
</dbReference>
<accession>A0A0R1NK49</accession>
<evidence type="ECO:0000313" key="3">
    <source>
        <dbReference type="Proteomes" id="UP000051439"/>
    </source>
</evidence>
<evidence type="ECO:0000313" key="2">
    <source>
        <dbReference type="EMBL" id="KRL20846.1"/>
    </source>
</evidence>
<proteinExistence type="predicted"/>
<dbReference type="Proteomes" id="UP000051439">
    <property type="component" value="Unassembled WGS sequence"/>
</dbReference>
<dbReference type="SUPFAM" id="SSF47616">
    <property type="entry name" value="GST C-terminal domain-like"/>
    <property type="match status" value="1"/>
</dbReference>
<dbReference type="PATRIC" id="fig|1423766.4.peg.1289"/>
<dbReference type="AlphaFoldDB" id="A0A0R1NK49"/>
<dbReference type="EMBL" id="AZEB01000020">
    <property type="protein sequence ID" value="KRL20846.1"/>
    <property type="molecule type" value="Genomic_DNA"/>
</dbReference>
<name>A0A0R1NK49_9LACO</name>
<protein>
    <submittedName>
        <fullName evidence="2">Glutathione S-transferase protein</fullName>
    </submittedName>
</protein>
<dbReference type="Pfam" id="PF13410">
    <property type="entry name" value="GST_C_2"/>
    <property type="match status" value="1"/>
</dbReference>
<reference evidence="2 3" key="1">
    <citation type="journal article" date="2015" name="Genome Announc.">
        <title>Expanding the biotechnology potential of lactobacilli through comparative genomics of 213 strains and associated genera.</title>
        <authorList>
            <person name="Sun Z."/>
            <person name="Harris H.M."/>
            <person name="McCann A."/>
            <person name="Guo C."/>
            <person name="Argimon S."/>
            <person name="Zhang W."/>
            <person name="Yang X."/>
            <person name="Jeffery I.B."/>
            <person name="Cooney J.C."/>
            <person name="Kagawa T.F."/>
            <person name="Liu W."/>
            <person name="Song Y."/>
            <person name="Salvetti E."/>
            <person name="Wrobel A."/>
            <person name="Rasinkangas P."/>
            <person name="Parkhill J."/>
            <person name="Rea M.C."/>
            <person name="O'Sullivan O."/>
            <person name="Ritari J."/>
            <person name="Douillard F.P."/>
            <person name="Paul Ross R."/>
            <person name="Yang R."/>
            <person name="Briner A.E."/>
            <person name="Felis G.E."/>
            <person name="de Vos W.M."/>
            <person name="Barrangou R."/>
            <person name="Klaenhammer T.R."/>
            <person name="Caufield P.W."/>
            <person name="Cui Y."/>
            <person name="Zhang H."/>
            <person name="O'Toole P.W."/>
        </authorList>
    </citation>
    <scope>NUCLEOTIDE SEQUENCE [LARGE SCALE GENOMIC DNA]</scope>
    <source>
        <strain evidence="2 3">DSM 19906</strain>
    </source>
</reference>
<dbReference type="PANTHER" id="PTHR32419">
    <property type="entry name" value="GLUTATHIONYL-HYDROQUINONE REDUCTASE"/>
    <property type="match status" value="1"/>
</dbReference>
<evidence type="ECO:0000259" key="1">
    <source>
        <dbReference type="PROSITE" id="PS50405"/>
    </source>
</evidence>
<dbReference type="GO" id="GO:0004364">
    <property type="term" value="F:glutathione transferase activity"/>
    <property type="evidence" value="ECO:0007669"/>
    <property type="project" value="InterPro"/>
</dbReference>
<dbReference type="InterPro" id="IPR036282">
    <property type="entry name" value="Glutathione-S-Trfase_C_sf"/>
</dbReference>
<dbReference type="Pfam" id="PF13409">
    <property type="entry name" value="GST_N_2"/>
    <property type="match status" value="1"/>
</dbReference>
<keyword evidence="3" id="KW-1185">Reference proteome</keyword>
<dbReference type="InterPro" id="IPR016639">
    <property type="entry name" value="GST_Omega/GSH"/>
</dbReference>
<organism evidence="2 3">
    <name type="scientific">Lentilactobacillus kisonensis DSM 19906 = JCM 15041</name>
    <dbReference type="NCBI Taxonomy" id="1423766"/>
    <lineage>
        <taxon>Bacteria</taxon>
        <taxon>Bacillati</taxon>
        <taxon>Bacillota</taxon>
        <taxon>Bacilli</taxon>
        <taxon>Lactobacillales</taxon>
        <taxon>Lactobacillaceae</taxon>
        <taxon>Lentilactobacillus</taxon>
    </lineage>
</organism>
<sequence>MKIMTDKIQPNDACAWQPNKATETPFSKKFSTGELPVEPNRYRLIWGRFCPWATPIATMLDYTGLDNVISKGAIYSLRHAGVDDNWFFGKGDETDPVLKTTSLRENFEKTDPEFTGRPTVPALVDIKTGKVVNDSSQGIMNELASAWKPYFKPGVKDVLPESNKSAVLEMANTIIEDITAIPGKIAGAQSQNEYEKLAKQYFDRLEWLDERLADQQYLLGEQITVPDFWLVVSLIRFDTVFYFKSKLNKKALTDFPNLWRYAKECYQLPAFKQNTDFQAIKEHFFKVSDDPVRSIDRMMPVGPDESKWNA</sequence>
<keyword evidence="2" id="KW-0808">Transferase</keyword>
<dbReference type="InterPro" id="IPR010987">
    <property type="entry name" value="Glutathione-S-Trfase_C-like"/>
</dbReference>
<feature type="domain" description="GST C-terminal" evidence="1">
    <location>
        <begin position="125"/>
        <end position="290"/>
    </location>
</feature>
<dbReference type="InterPro" id="IPR004045">
    <property type="entry name" value="Glutathione_S-Trfase_N"/>
</dbReference>
<gene>
    <name evidence="2" type="ORF">FC98_GL001251</name>
</gene>
<dbReference type="Gene3D" id="3.40.30.10">
    <property type="entry name" value="Glutaredoxin"/>
    <property type="match status" value="1"/>
</dbReference>
<dbReference type="GO" id="GO:0005737">
    <property type="term" value="C:cytoplasm"/>
    <property type="evidence" value="ECO:0007669"/>
    <property type="project" value="TreeGrafter"/>
</dbReference>
<comment type="caution">
    <text evidence="2">The sequence shown here is derived from an EMBL/GenBank/DDBJ whole genome shotgun (WGS) entry which is preliminary data.</text>
</comment>
<dbReference type="PROSITE" id="PS50405">
    <property type="entry name" value="GST_CTER"/>
    <property type="match status" value="1"/>
</dbReference>